<name>A0ACC2VE27_9TREE</name>
<evidence type="ECO:0000313" key="2">
    <source>
        <dbReference type="Proteomes" id="UP001230649"/>
    </source>
</evidence>
<sequence>MFRGKLSSDMFPRTVLETLEQTLSTRRSVPSSRASSFSATTPPLQQPLPRRRSSIPLFRRRANHLVRLMLVFFAIPVSLYLFATSRTARLRREALLDAFVADPARIGRWPEWLHVPVATKYVTQDDRSPSRRSENREGDFSEWKHWQSDGQVSFWGNVDEVGPSPFDHVPKQLKDGNGKRILFLTDYHDYLERMNTHTYEIVDAAIRHPHVSRLDVWGPKWRYWDPEAPLSENMRRRMWWMEEMESRRVRMMAERLRPTVGNETDVGDANQLVPEDYMTRDEMDAWWRAAKEGKVEGCPAKKFDVVWTISQLGDCHSLNCLKEWYPNVSNITVTKYAFEMLEIFNPDRLEHSFPALDQQLLAHIYPIRVTITDHLESPSLESPALIQRYQHPGYTVWEMPSAYEDPMVTYERGNAAYQRHEALREDFAKHMREAKICVFDSSLERKLIRKYAQALLAGCVVAGDIPTEQEDVLSQFMIHLKPSWNIEQINEELSRHLQDDKALEAKAMLGFAYARKHFTNTNKITDMIRLVDQYNAGARGYDCEYKGSMDDSGLTGIGPRGLEK</sequence>
<reference evidence="1" key="1">
    <citation type="submission" date="2023-04" db="EMBL/GenBank/DDBJ databases">
        <title>Draft Genome sequencing of Naganishia species isolated from polar environments using Oxford Nanopore Technology.</title>
        <authorList>
            <person name="Leo P."/>
            <person name="Venkateswaran K."/>
        </authorList>
    </citation>
    <scope>NUCLEOTIDE SEQUENCE</scope>
    <source>
        <strain evidence="1">MNA-CCFEE 5262</strain>
    </source>
</reference>
<proteinExistence type="predicted"/>
<dbReference type="EMBL" id="JASBWS010000105">
    <property type="protein sequence ID" value="KAJ9097338.1"/>
    <property type="molecule type" value="Genomic_DNA"/>
</dbReference>
<accession>A0ACC2VE27</accession>
<dbReference type="Proteomes" id="UP001230649">
    <property type="component" value="Unassembled WGS sequence"/>
</dbReference>
<gene>
    <name evidence="1" type="ORF">QFC20_006251</name>
</gene>
<evidence type="ECO:0000313" key="1">
    <source>
        <dbReference type="EMBL" id="KAJ9097338.1"/>
    </source>
</evidence>
<organism evidence="1 2">
    <name type="scientific">Naganishia adeliensis</name>
    <dbReference type="NCBI Taxonomy" id="92952"/>
    <lineage>
        <taxon>Eukaryota</taxon>
        <taxon>Fungi</taxon>
        <taxon>Dikarya</taxon>
        <taxon>Basidiomycota</taxon>
        <taxon>Agaricomycotina</taxon>
        <taxon>Tremellomycetes</taxon>
        <taxon>Filobasidiales</taxon>
        <taxon>Filobasidiaceae</taxon>
        <taxon>Naganishia</taxon>
    </lineage>
</organism>
<comment type="caution">
    <text evidence="1">The sequence shown here is derived from an EMBL/GenBank/DDBJ whole genome shotgun (WGS) entry which is preliminary data.</text>
</comment>
<keyword evidence="2" id="KW-1185">Reference proteome</keyword>
<protein>
    <submittedName>
        <fullName evidence="1">Uncharacterized protein</fullName>
    </submittedName>
</protein>